<name>A0A9W4T7M7_9GLOM</name>
<keyword evidence="2" id="KW-1185">Reference proteome</keyword>
<accession>A0A9W4T7M7</accession>
<organism evidence="1 2">
    <name type="scientific">Funneliformis geosporum</name>
    <dbReference type="NCBI Taxonomy" id="1117311"/>
    <lineage>
        <taxon>Eukaryota</taxon>
        <taxon>Fungi</taxon>
        <taxon>Fungi incertae sedis</taxon>
        <taxon>Mucoromycota</taxon>
        <taxon>Glomeromycotina</taxon>
        <taxon>Glomeromycetes</taxon>
        <taxon>Glomerales</taxon>
        <taxon>Glomeraceae</taxon>
        <taxon>Funneliformis</taxon>
    </lineage>
</organism>
<dbReference type="EMBL" id="CAMKVN010012508">
    <property type="protein sequence ID" value="CAI2195488.1"/>
    <property type="molecule type" value="Genomic_DNA"/>
</dbReference>
<proteinExistence type="predicted"/>
<dbReference type="Proteomes" id="UP001153678">
    <property type="component" value="Unassembled WGS sequence"/>
</dbReference>
<comment type="caution">
    <text evidence="1">The sequence shown here is derived from an EMBL/GenBank/DDBJ whole genome shotgun (WGS) entry which is preliminary data.</text>
</comment>
<evidence type="ECO:0000313" key="1">
    <source>
        <dbReference type="EMBL" id="CAI2195488.1"/>
    </source>
</evidence>
<gene>
    <name evidence="1" type="ORF">FWILDA_LOCUS17101</name>
</gene>
<reference evidence="1" key="1">
    <citation type="submission" date="2022-08" db="EMBL/GenBank/DDBJ databases">
        <authorList>
            <person name="Kallberg Y."/>
            <person name="Tangrot J."/>
            <person name="Rosling A."/>
        </authorList>
    </citation>
    <scope>NUCLEOTIDE SEQUENCE</scope>
    <source>
        <strain evidence="1">Wild A</strain>
    </source>
</reference>
<evidence type="ECO:0000313" key="2">
    <source>
        <dbReference type="Proteomes" id="UP001153678"/>
    </source>
</evidence>
<sequence length="75" mass="8278">RLLPNMSSSACKRSIISLELDVSGILSVLLSSYHKGINVLEKEVLEDDALEEEALEVKVFEVEALEVKVAMVLSF</sequence>
<feature type="non-terminal residue" evidence="1">
    <location>
        <position position="1"/>
    </location>
</feature>
<protein>
    <submittedName>
        <fullName evidence="1">6100_t:CDS:1</fullName>
    </submittedName>
</protein>
<dbReference type="AlphaFoldDB" id="A0A9W4T7M7"/>